<protein>
    <submittedName>
        <fullName evidence="6">Substrate-binding domain-containing protein</fullName>
    </submittedName>
</protein>
<dbReference type="PANTHER" id="PTHR30146">
    <property type="entry name" value="LACI-RELATED TRANSCRIPTIONAL REPRESSOR"/>
    <property type="match status" value="1"/>
</dbReference>
<feature type="domain" description="Transcriptional regulator LacI/GalR-like sensor" evidence="5">
    <location>
        <begin position="2"/>
        <end position="130"/>
    </location>
</feature>
<dbReference type="EMBL" id="JAAGMN010009254">
    <property type="protein sequence ID" value="NEE21667.1"/>
    <property type="molecule type" value="Genomic_DNA"/>
</dbReference>
<feature type="compositionally biased region" description="Low complexity" evidence="4">
    <location>
        <begin position="1"/>
        <end position="10"/>
    </location>
</feature>
<proteinExistence type="predicted"/>
<evidence type="ECO:0000313" key="6">
    <source>
        <dbReference type="EMBL" id="NEE21667.1"/>
    </source>
</evidence>
<organism evidence="6">
    <name type="scientific">Streptomyces sp. SID7499</name>
    <dbReference type="NCBI Taxonomy" id="2706086"/>
    <lineage>
        <taxon>Bacteria</taxon>
        <taxon>Bacillati</taxon>
        <taxon>Actinomycetota</taxon>
        <taxon>Actinomycetes</taxon>
        <taxon>Kitasatosporales</taxon>
        <taxon>Streptomycetaceae</taxon>
        <taxon>Streptomyces</taxon>
    </lineage>
</organism>
<evidence type="ECO:0000256" key="3">
    <source>
        <dbReference type="ARBA" id="ARBA00023163"/>
    </source>
</evidence>
<feature type="region of interest" description="Disordered" evidence="4">
    <location>
        <begin position="1"/>
        <end position="26"/>
    </location>
</feature>
<keyword evidence="1" id="KW-0805">Transcription regulation</keyword>
<keyword evidence="2" id="KW-0238">DNA-binding</keyword>
<sequence length="143" mass="14592">WREALAAAGAPEPPLPSPGDWSPDSGYAAGRQLARLADVTAVFVANDDMAIGALHALADAGRAVPGDVSVVGYDDIPAAAHLFPPLTTVRQNFAAVADRAVDVLIALIEGRPAPAGPADRAVELTVRASTGPVRAPDPAHPRP</sequence>
<dbReference type="GO" id="GO:0000976">
    <property type="term" value="F:transcription cis-regulatory region binding"/>
    <property type="evidence" value="ECO:0007669"/>
    <property type="project" value="TreeGrafter"/>
</dbReference>
<dbReference type="InterPro" id="IPR046335">
    <property type="entry name" value="LacI/GalR-like_sensor"/>
</dbReference>
<dbReference type="GO" id="GO:0003700">
    <property type="term" value="F:DNA-binding transcription factor activity"/>
    <property type="evidence" value="ECO:0007669"/>
    <property type="project" value="TreeGrafter"/>
</dbReference>
<evidence type="ECO:0000256" key="2">
    <source>
        <dbReference type="ARBA" id="ARBA00023125"/>
    </source>
</evidence>
<evidence type="ECO:0000256" key="1">
    <source>
        <dbReference type="ARBA" id="ARBA00023015"/>
    </source>
</evidence>
<dbReference type="InterPro" id="IPR028082">
    <property type="entry name" value="Peripla_BP_I"/>
</dbReference>
<dbReference type="AlphaFoldDB" id="A0A6G3XVH0"/>
<gene>
    <name evidence="6" type="ORF">G3M58_86310</name>
</gene>
<dbReference type="SUPFAM" id="SSF53822">
    <property type="entry name" value="Periplasmic binding protein-like I"/>
    <property type="match status" value="1"/>
</dbReference>
<evidence type="ECO:0000256" key="4">
    <source>
        <dbReference type="SAM" id="MobiDB-lite"/>
    </source>
</evidence>
<accession>A0A6G3XVH0</accession>
<dbReference type="Pfam" id="PF13377">
    <property type="entry name" value="Peripla_BP_3"/>
    <property type="match status" value="1"/>
</dbReference>
<keyword evidence="3" id="KW-0804">Transcription</keyword>
<dbReference type="PANTHER" id="PTHR30146:SF109">
    <property type="entry name" value="HTH-TYPE TRANSCRIPTIONAL REGULATOR GALS"/>
    <property type="match status" value="1"/>
</dbReference>
<dbReference type="Gene3D" id="3.40.50.2300">
    <property type="match status" value="2"/>
</dbReference>
<name>A0A6G3XVH0_9ACTN</name>
<reference evidence="6" key="1">
    <citation type="submission" date="2020-01" db="EMBL/GenBank/DDBJ databases">
        <title>Insect and environment-associated Actinomycetes.</title>
        <authorList>
            <person name="Currrie C."/>
            <person name="Chevrette M."/>
            <person name="Carlson C."/>
            <person name="Stubbendieck R."/>
            <person name="Wendt-Pienkowski E."/>
        </authorList>
    </citation>
    <scope>NUCLEOTIDE SEQUENCE</scope>
    <source>
        <strain evidence="6">SID7499</strain>
    </source>
</reference>
<feature type="non-terminal residue" evidence="6">
    <location>
        <position position="1"/>
    </location>
</feature>
<evidence type="ECO:0000259" key="5">
    <source>
        <dbReference type="Pfam" id="PF13377"/>
    </source>
</evidence>
<comment type="caution">
    <text evidence="6">The sequence shown here is derived from an EMBL/GenBank/DDBJ whole genome shotgun (WGS) entry which is preliminary data.</text>
</comment>